<evidence type="ECO:0000313" key="3">
    <source>
        <dbReference type="Proteomes" id="UP000053268"/>
    </source>
</evidence>
<keyword evidence="3" id="KW-1185">Reference proteome</keyword>
<evidence type="ECO:0000313" key="2">
    <source>
        <dbReference type="EMBL" id="KPJ04679.1"/>
    </source>
</evidence>
<accession>A0A194QGY3</accession>
<sequence>MWQALLLRRRLRQKAPSTFAEDPPEHVGSPTARDPCNAGGEPRFAARGSLSQRGALSGATMCARQRRRPDLLRRVGGGSTLCLPAPAPPLPPFQRWSRWRPIRNWCPSAPLRPSC</sequence>
<organism evidence="2 3">
    <name type="scientific">Papilio xuthus</name>
    <name type="common">Asian swallowtail butterfly</name>
    <dbReference type="NCBI Taxonomy" id="66420"/>
    <lineage>
        <taxon>Eukaryota</taxon>
        <taxon>Metazoa</taxon>
        <taxon>Ecdysozoa</taxon>
        <taxon>Arthropoda</taxon>
        <taxon>Hexapoda</taxon>
        <taxon>Insecta</taxon>
        <taxon>Pterygota</taxon>
        <taxon>Neoptera</taxon>
        <taxon>Endopterygota</taxon>
        <taxon>Lepidoptera</taxon>
        <taxon>Glossata</taxon>
        <taxon>Ditrysia</taxon>
        <taxon>Papilionoidea</taxon>
        <taxon>Papilionidae</taxon>
        <taxon>Papilioninae</taxon>
        <taxon>Papilio</taxon>
    </lineage>
</organism>
<gene>
    <name evidence="2" type="ORF">RR46_03290</name>
</gene>
<evidence type="ECO:0000256" key="1">
    <source>
        <dbReference type="SAM" id="MobiDB-lite"/>
    </source>
</evidence>
<dbReference type="AlphaFoldDB" id="A0A194QGY3"/>
<dbReference type="EMBL" id="KQ458880">
    <property type="protein sequence ID" value="KPJ04679.1"/>
    <property type="molecule type" value="Genomic_DNA"/>
</dbReference>
<name>A0A194QGY3_PAPXU</name>
<feature type="region of interest" description="Disordered" evidence="1">
    <location>
        <begin position="13"/>
        <end position="62"/>
    </location>
</feature>
<dbReference type="Proteomes" id="UP000053268">
    <property type="component" value="Unassembled WGS sequence"/>
</dbReference>
<proteinExistence type="predicted"/>
<protein>
    <submittedName>
        <fullName evidence="2">Uncharacterized protein</fullName>
    </submittedName>
</protein>
<reference evidence="2 3" key="1">
    <citation type="journal article" date="2015" name="Nat. Commun.">
        <title>Outbred genome sequencing and CRISPR/Cas9 gene editing in butterflies.</title>
        <authorList>
            <person name="Li X."/>
            <person name="Fan D."/>
            <person name="Zhang W."/>
            <person name="Liu G."/>
            <person name="Zhang L."/>
            <person name="Zhao L."/>
            <person name="Fang X."/>
            <person name="Chen L."/>
            <person name="Dong Y."/>
            <person name="Chen Y."/>
            <person name="Ding Y."/>
            <person name="Zhao R."/>
            <person name="Feng M."/>
            <person name="Zhu Y."/>
            <person name="Feng Y."/>
            <person name="Jiang X."/>
            <person name="Zhu D."/>
            <person name="Xiang H."/>
            <person name="Feng X."/>
            <person name="Li S."/>
            <person name="Wang J."/>
            <person name="Zhang G."/>
            <person name="Kronforst M.R."/>
            <person name="Wang W."/>
        </authorList>
    </citation>
    <scope>NUCLEOTIDE SEQUENCE [LARGE SCALE GENOMIC DNA]</scope>
    <source>
        <strain evidence="2">Ya'a_city_454_Px</strain>
        <tissue evidence="2">Whole body</tissue>
    </source>
</reference>